<evidence type="ECO:0000313" key="1">
    <source>
        <dbReference type="Proteomes" id="UP000095286"/>
    </source>
</evidence>
<dbReference type="Proteomes" id="UP000095286">
    <property type="component" value="Unplaced"/>
</dbReference>
<accession>A0AC35TQK0</accession>
<organism evidence="1 2">
    <name type="scientific">Rhabditophanes sp. KR3021</name>
    <dbReference type="NCBI Taxonomy" id="114890"/>
    <lineage>
        <taxon>Eukaryota</taxon>
        <taxon>Metazoa</taxon>
        <taxon>Ecdysozoa</taxon>
        <taxon>Nematoda</taxon>
        <taxon>Chromadorea</taxon>
        <taxon>Rhabditida</taxon>
        <taxon>Tylenchina</taxon>
        <taxon>Panagrolaimomorpha</taxon>
        <taxon>Strongyloidoidea</taxon>
        <taxon>Alloionematidae</taxon>
        <taxon>Rhabditophanes</taxon>
    </lineage>
</organism>
<protein>
    <submittedName>
        <fullName evidence="2">Conserved secreted protein</fullName>
    </submittedName>
</protein>
<name>A0AC35TQK0_9BILA</name>
<reference evidence="2" key="1">
    <citation type="submission" date="2016-11" db="UniProtKB">
        <authorList>
            <consortium name="WormBaseParasite"/>
        </authorList>
    </citation>
    <scope>IDENTIFICATION</scope>
    <source>
        <strain evidence="2">KR3021</strain>
    </source>
</reference>
<evidence type="ECO:0000313" key="2">
    <source>
        <dbReference type="WBParaSite" id="RSKR_0000313400.1"/>
    </source>
</evidence>
<sequence>MKFFTILTLFFGLIGVSLGADGEAGPVSETQVNTASSLPVNAPVFQKPGVKVEQIKDTTKDKEDRKKAKEEKRSARVEDNAELKEGKKERQEDKKERCKEKKEHKEKKCDKLDKENKKCDKKGPHSHDQPTDTKKDESSGDPLKSRFFAEKAKNKTACTLDHKVTAKNEASVKQKNFLSVDLNVNQAAIDEIFKIVTSSIKPVLGAIKTLFPSRKFFEESNDFTDAEIIQKRFGDFAINLSQKQLIELYMIVTGICEKVLKADFNLSISLNGQKLG</sequence>
<proteinExistence type="predicted"/>
<dbReference type="WBParaSite" id="RSKR_0000313400.1">
    <property type="protein sequence ID" value="RSKR_0000313400.1"/>
    <property type="gene ID" value="RSKR_0000313400"/>
</dbReference>